<feature type="domain" description="Helix-hairpin-helix DNA-binding motif class 1" evidence="3">
    <location>
        <begin position="114"/>
        <end position="133"/>
    </location>
</feature>
<dbReference type="AlphaFoldDB" id="A0A2T3LF67"/>
<dbReference type="Pfam" id="PF12836">
    <property type="entry name" value="HHH_3"/>
    <property type="match status" value="1"/>
</dbReference>
<dbReference type="NCBIfam" id="TIGR00426">
    <property type="entry name" value="competence protein ComEA helix-hairpin-helix repeat region"/>
    <property type="match status" value="1"/>
</dbReference>
<dbReference type="InterPro" id="IPR003583">
    <property type="entry name" value="Hlx-hairpin-Hlx_DNA-bd_motif"/>
</dbReference>
<dbReference type="InterPro" id="IPR010994">
    <property type="entry name" value="RuvA_2-like"/>
</dbReference>
<evidence type="ECO:0000259" key="3">
    <source>
        <dbReference type="SMART" id="SM00278"/>
    </source>
</evidence>
<organism evidence="4 5">
    <name type="scientific">Photobacterium indicum</name>
    <dbReference type="NCBI Taxonomy" id="81447"/>
    <lineage>
        <taxon>Bacteria</taxon>
        <taxon>Pseudomonadati</taxon>
        <taxon>Pseudomonadota</taxon>
        <taxon>Gammaproteobacteria</taxon>
        <taxon>Vibrionales</taxon>
        <taxon>Vibrionaceae</taxon>
        <taxon>Photobacterium</taxon>
    </lineage>
</organism>
<evidence type="ECO:0000313" key="5">
    <source>
        <dbReference type="Proteomes" id="UP000241803"/>
    </source>
</evidence>
<feature type="domain" description="Helix-hairpin-helix DNA-binding motif class 1" evidence="3">
    <location>
        <begin position="144"/>
        <end position="163"/>
    </location>
</feature>
<keyword evidence="2" id="KW-0732">Signal</keyword>
<comment type="caution">
    <text evidence="4">The sequence shown here is derived from an EMBL/GenBank/DDBJ whole genome shotgun (WGS) entry which is preliminary data.</text>
</comment>
<dbReference type="GO" id="GO:0015627">
    <property type="term" value="C:type II protein secretion system complex"/>
    <property type="evidence" value="ECO:0007669"/>
    <property type="project" value="TreeGrafter"/>
</dbReference>
<evidence type="ECO:0000256" key="1">
    <source>
        <dbReference type="SAM" id="MobiDB-lite"/>
    </source>
</evidence>
<feature type="region of interest" description="Disordered" evidence="1">
    <location>
        <begin position="50"/>
        <end position="97"/>
    </location>
</feature>
<dbReference type="PANTHER" id="PTHR21180">
    <property type="entry name" value="ENDONUCLEASE/EXONUCLEASE/PHOSPHATASE FAMILY DOMAIN-CONTAINING PROTEIN 1"/>
    <property type="match status" value="1"/>
</dbReference>
<feature type="compositionally biased region" description="Basic and acidic residues" evidence="1">
    <location>
        <begin position="82"/>
        <end position="94"/>
    </location>
</feature>
<protein>
    <submittedName>
        <fullName evidence="4">Competence protein ComEA</fullName>
    </submittedName>
</protein>
<feature type="compositionally biased region" description="Basic and acidic residues" evidence="1">
    <location>
        <begin position="54"/>
        <end position="64"/>
    </location>
</feature>
<sequence>MIRALFITLLFLLPFTTQATTSSTKAQIEKCETKYKSDTKKKTDCINSVKKKAKETAKKDDVTKHKTANNDSRQNTSTKMHGNTESRQLEDAQKKSAVTKNLKAVNVNSASAKDLAASLPGIGDAKAKAIVDYRKNNGKFKSASDLAKVPGLGDKSVGNMKKYLKY</sequence>
<dbReference type="SMART" id="SM00278">
    <property type="entry name" value="HhH1"/>
    <property type="match status" value="2"/>
</dbReference>
<gene>
    <name evidence="4" type="ORF">C9J47_05415</name>
</gene>
<dbReference type="GO" id="GO:0006281">
    <property type="term" value="P:DNA repair"/>
    <property type="evidence" value="ECO:0007669"/>
    <property type="project" value="InterPro"/>
</dbReference>
<dbReference type="RefSeq" id="WP_107252572.1">
    <property type="nucleotide sequence ID" value="NZ_PYOC01000001.1"/>
</dbReference>
<keyword evidence="5" id="KW-1185">Reference proteome</keyword>
<feature type="chain" id="PRO_5015579619" evidence="2">
    <location>
        <begin position="20"/>
        <end position="166"/>
    </location>
</feature>
<dbReference type="InterPro" id="IPR051675">
    <property type="entry name" value="Endo/Exo/Phosphatase_dom_1"/>
</dbReference>
<evidence type="ECO:0000313" key="4">
    <source>
        <dbReference type="EMBL" id="PSV49988.1"/>
    </source>
</evidence>
<name>A0A2T3LF67_9GAMM</name>
<dbReference type="Gene3D" id="1.10.150.280">
    <property type="entry name" value="AF1531-like domain"/>
    <property type="match status" value="1"/>
</dbReference>
<dbReference type="PANTHER" id="PTHR21180:SF32">
    <property type="entry name" value="ENDONUCLEASE_EXONUCLEASE_PHOSPHATASE FAMILY DOMAIN-CONTAINING PROTEIN 1"/>
    <property type="match status" value="1"/>
</dbReference>
<reference evidence="4 5" key="1">
    <citation type="submission" date="2018-03" db="EMBL/GenBank/DDBJ databases">
        <title>Whole genome sequencing of Histamine producing bacteria.</title>
        <authorList>
            <person name="Butler K."/>
        </authorList>
    </citation>
    <scope>NUCLEOTIDE SEQUENCE [LARGE SCALE GENOMIC DNA]</scope>
    <source>
        <strain evidence="4 5">ATCC 19614</strain>
    </source>
</reference>
<feature type="signal peptide" evidence="2">
    <location>
        <begin position="1"/>
        <end position="19"/>
    </location>
</feature>
<dbReference type="InterPro" id="IPR004509">
    <property type="entry name" value="Competence_ComEA_HhH"/>
</dbReference>
<evidence type="ECO:0000256" key="2">
    <source>
        <dbReference type="SAM" id="SignalP"/>
    </source>
</evidence>
<dbReference type="SUPFAM" id="SSF47781">
    <property type="entry name" value="RuvA domain 2-like"/>
    <property type="match status" value="1"/>
</dbReference>
<accession>A0A2T3LF67</accession>
<dbReference type="GO" id="GO:0015628">
    <property type="term" value="P:protein secretion by the type II secretion system"/>
    <property type="evidence" value="ECO:0007669"/>
    <property type="project" value="TreeGrafter"/>
</dbReference>
<dbReference type="GO" id="GO:0003677">
    <property type="term" value="F:DNA binding"/>
    <property type="evidence" value="ECO:0007669"/>
    <property type="project" value="InterPro"/>
</dbReference>
<proteinExistence type="predicted"/>
<dbReference type="EMBL" id="PYOC01000001">
    <property type="protein sequence ID" value="PSV49988.1"/>
    <property type="molecule type" value="Genomic_DNA"/>
</dbReference>
<dbReference type="Proteomes" id="UP000241803">
    <property type="component" value="Unassembled WGS sequence"/>
</dbReference>
<feature type="compositionally biased region" description="Polar residues" evidence="1">
    <location>
        <begin position="69"/>
        <end position="81"/>
    </location>
</feature>